<comment type="caution">
    <text evidence="1">The sequence shown here is derived from an EMBL/GenBank/DDBJ whole genome shotgun (WGS) entry which is preliminary data.</text>
</comment>
<dbReference type="InterPro" id="IPR011009">
    <property type="entry name" value="Kinase-like_dom_sf"/>
</dbReference>
<gene>
    <name evidence="2" type="ORF">HINF_LOCUS25600</name>
    <name evidence="1" type="ORF">HINF_LOCUS46487</name>
</gene>
<keyword evidence="3" id="KW-1185">Reference proteome</keyword>
<dbReference type="EMBL" id="CATOUU010000909">
    <property type="protein sequence ID" value="CAI9958842.1"/>
    <property type="molecule type" value="Genomic_DNA"/>
</dbReference>
<accession>A0AA86UNU5</accession>
<dbReference type="GO" id="GO:0016301">
    <property type="term" value="F:kinase activity"/>
    <property type="evidence" value="ECO:0007669"/>
    <property type="project" value="UniProtKB-KW"/>
</dbReference>
<keyword evidence="1" id="KW-0808">Transferase</keyword>
<dbReference type="Proteomes" id="UP001642409">
    <property type="component" value="Unassembled WGS sequence"/>
</dbReference>
<evidence type="ECO:0000313" key="1">
    <source>
        <dbReference type="EMBL" id="CAI9958842.1"/>
    </source>
</evidence>
<sequence>MSADAWSVGMNGFLMILGDGYIKDLEQLQFEPAISILIQAIRVQLEQTLNSISEESFLLFKTKKYNIQGQIADGPFPYQTPFDLFLLIAGLLHPYPKLRLSVSEALCCPFILQDLQQEDNIDIIGLPRGIDYGQLDQITAKLNVIKQNNIELYQSVYAQCSDDKSQQESLKSQYGFYFDYDCVDSDD</sequence>
<reference evidence="1" key="1">
    <citation type="submission" date="2023-06" db="EMBL/GenBank/DDBJ databases">
        <authorList>
            <person name="Kurt Z."/>
        </authorList>
    </citation>
    <scope>NUCLEOTIDE SEQUENCE</scope>
</reference>
<evidence type="ECO:0000313" key="2">
    <source>
        <dbReference type="EMBL" id="CAL6016623.1"/>
    </source>
</evidence>
<dbReference type="SUPFAM" id="SSF56112">
    <property type="entry name" value="Protein kinase-like (PK-like)"/>
    <property type="match status" value="1"/>
</dbReference>
<keyword evidence="1" id="KW-0418">Kinase</keyword>
<protein>
    <submittedName>
        <fullName evidence="1">Kinase</fullName>
    </submittedName>
</protein>
<dbReference type="EMBL" id="CAXDID020000076">
    <property type="protein sequence ID" value="CAL6016623.1"/>
    <property type="molecule type" value="Genomic_DNA"/>
</dbReference>
<proteinExistence type="predicted"/>
<organism evidence="1">
    <name type="scientific">Hexamita inflata</name>
    <dbReference type="NCBI Taxonomy" id="28002"/>
    <lineage>
        <taxon>Eukaryota</taxon>
        <taxon>Metamonada</taxon>
        <taxon>Diplomonadida</taxon>
        <taxon>Hexamitidae</taxon>
        <taxon>Hexamitinae</taxon>
        <taxon>Hexamita</taxon>
    </lineage>
</organism>
<name>A0AA86UNU5_9EUKA</name>
<dbReference type="AlphaFoldDB" id="A0AA86UNU5"/>
<evidence type="ECO:0000313" key="3">
    <source>
        <dbReference type="Proteomes" id="UP001642409"/>
    </source>
</evidence>
<reference evidence="2 3" key="2">
    <citation type="submission" date="2024-07" db="EMBL/GenBank/DDBJ databases">
        <authorList>
            <person name="Akdeniz Z."/>
        </authorList>
    </citation>
    <scope>NUCLEOTIDE SEQUENCE [LARGE SCALE GENOMIC DNA]</scope>
</reference>